<dbReference type="OrthoDB" id="5950222at2759"/>
<evidence type="ECO:0000259" key="1">
    <source>
        <dbReference type="Pfam" id="PF01683"/>
    </source>
</evidence>
<dbReference type="InterPro" id="IPR006149">
    <property type="entry name" value="EB_dom"/>
</dbReference>
<name>A0A183GNX5_HELPZ</name>
<dbReference type="Proteomes" id="UP000050761">
    <property type="component" value="Unassembled WGS sequence"/>
</dbReference>
<evidence type="ECO:0000313" key="4">
    <source>
        <dbReference type="WBParaSite" id="HPBE_0002439501-mRNA-1"/>
    </source>
</evidence>
<dbReference type="Pfam" id="PF01683">
    <property type="entry name" value="EB"/>
    <property type="match status" value="1"/>
</dbReference>
<dbReference type="AlphaFoldDB" id="A0A183GNX5"/>
<proteinExistence type="predicted"/>
<dbReference type="EMBL" id="UZAH01036281">
    <property type="protein sequence ID" value="VDP44751.1"/>
    <property type="molecule type" value="Genomic_DNA"/>
</dbReference>
<keyword evidence="3" id="KW-1185">Reference proteome</keyword>
<feature type="domain" description="EB" evidence="1">
    <location>
        <begin position="39"/>
        <end position="92"/>
    </location>
</feature>
<sequence>MLFVFVDSGSGEAPRTTVVIVSTQSSSTEAPTVALPIECPPGFFLIDGKLLFVEQKGCLSDEQCSAREPNATCDSGYCVCPVAKPLVHGGKCVSGCPEGFANIAGRCIVDNSYCSEKTITCQCKIGFTLNMDFENKDDTVRSNASDAEESASNSTLEDDVDVNKYLFQTDELITLLA</sequence>
<dbReference type="InterPro" id="IPR009030">
    <property type="entry name" value="Growth_fac_rcpt_cys_sf"/>
</dbReference>
<evidence type="ECO:0000313" key="2">
    <source>
        <dbReference type="EMBL" id="VDP44751.1"/>
    </source>
</evidence>
<accession>A0A183GNX5</accession>
<dbReference type="WBParaSite" id="HPBE_0002439501-mRNA-1">
    <property type="protein sequence ID" value="HPBE_0002439501-mRNA-1"/>
    <property type="gene ID" value="HPBE_0002439501"/>
</dbReference>
<accession>A0A3P8DLY9</accession>
<organism evidence="3 4">
    <name type="scientific">Heligmosomoides polygyrus</name>
    <name type="common">Parasitic roundworm</name>
    <dbReference type="NCBI Taxonomy" id="6339"/>
    <lineage>
        <taxon>Eukaryota</taxon>
        <taxon>Metazoa</taxon>
        <taxon>Ecdysozoa</taxon>
        <taxon>Nematoda</taxon>
        <taxon>Chromadorea</taxon>
        <taxon>Rhabditida</taxon>
        <taxon>Rhabditina</taxon>
        <taxon>Rhabditomorpha</taxon>
        <taxon>Strongyloidea</taxon>
        <taxon>Heligmosomidae</taxon>
        <taxon>Heligmosomoides</taxon>
    </lineage>
</organism>
<evidence type="ECO:0000313" key="3">
    <source>
        <dbReference type="Proteomes" id="UP000050761"/>
    </source>
</evidence>
<reference evidence="4" key="2">
    <citation type="submission" date="2019-09" db="UniProtKB">
        <authorList>
            <consortium name="WormBaseParasite"/>
        </authorList>
    </citation>
    <scope>IDENTIFICATION</scope>
</reference>
<gene>
    <name evidence="2" type="ORF">HPBE_LOCUS24394</name>
</gene>
<dbReference type="SUPFAM" id="SSF57184">
    <property type="entry name" value="Growth factor receptor domain"/>
    <property type="match status" value="1"/>
</dbReference>
<protein>
    <submittedName>
        <fullName evidence="4">EB domain-containing protein</fullName>
    </submittedName>
</protein>
<reference evidence="2 3" key="1">
    <citation type="submission" date="2018-11" db="EMBL/GenBank/DDBJ databases">
        <authorList>
            <consortium name="Pathogen Informatics"/>
        </authorList>
    </citation>
    <scope>NUCLEOTIDE SEQUENCE [LARGE SCALE GENOMIC DNA]</scope>
</reference>